<comment type="caution">
    <text evidence="2">The sequence shown here is derived from an EMBL/GenBank/DDBJ whole genome shotgun (WGS) entry which is preliminary data.</text>
</comment>
<gene>
    <name evidence="2" type="ORF">F1189_26855</name>
</gene>
<proteinExistence type="predicted"/>
<accession>A0A5M6IKT4</accession>
<organism evidence="2 3">
    <name type="scientific">Rhodovastum atsumiense</name>
    <dbReference type="NCBI Taxonomy" id="504468"/>
    <lineage>
        <taxon>Bacteria</taxon>
        <taxon>Pseudomonadati</taxon>
        <taxon>Pseudomonadota</taxon>
        <taxon>Alphaproteobacteria</taxon>
        <taxon>Acetobacterales</taxon>
        <taxon>Acetobacteraceae</taxon>
        <taxon>Rhodovastum</taxon>
    </lineage>
</organism>
<dbReference type="Proteomes" id="UP000325255">
    <property type="component" value="Unassembled WGS sequence"/>
</dbReference>
<evidence type="ECO:0000313" key="3">
    <source>
        <dbReference type="Proteomes" id="UP000325255"/>
    </source>
</evidence>
<evidence type="ECO:0000313" key="2">
    <source>
        <dbReference type="EMBL" id="KAA5608883.1"/>
    </source>
</evidence>
<dbReference type="PANTHER" id="PTHR43415:SF3">
    <property type="entry name" value="GNAT-FAMILY ACETYLTRANSFERASE"/>
    <property type="match status" value="1"/>
</dbReference>
<dbReference type="Pfam" id="PF00583">
    <property type="entry name" value="Acetyltransf_1"/>
    <property type="match status" value="1"/>
</dbReference>
<keyword evidence="3" id="KW-1185">Reference proteome</keyword>
<sequence>MKPSVVVREARRSDLHFIMAAERVPGFERIIAQWSETQHRAAMASDDHAYLIGTDPAGDPCAFALIHDLHDAHGNVCLRRIAVARPGQGVGSVFLARVVRRIFTATRAHRLWLDVLAENARARHVYAAQGFVEEGRLRAAFQRPDGSRADLVVMSLLRPDWQGRQAIAA</sequence>
<protein>
    <submittedName>
        <fullName evidence="2">GNAT family N-acetyltransferase</fullName>
    </submittedName>
</protein>
<dbReference type="GO" id="GO:0016747">
    <property type="term" value="F:acyltransferase activity, transferring groups other than amino-acyl groups"/>
    <property type="evidence" value="ECO:0007669"/>
    <property type="project" value="InterPro"/>
</dbReference>
<dbReference type="InterPro" id="IPR000182">
    <property type="entry name" value="GNAT_dom"/>
</dbReference>
<dbReference type="AlphaFoldDB" id="A0A5M6IKT4"/>
<dbReference type="Gene3D" id="3.40.630.30">
    <property type="match status" value="1"/>
</dbReference>
<dbReference type="SUPFAM" id="SSF55729">
    <property type="entry name" value="Acyl-CoA N-acyltransferases (Nat)"/>
    <property type="match status" value="1"/>
</dbReference>
<dbReference type="PANTHER" id="PTHR43415">
    <property type="entry name" value="SPERMIDINE N(1)-ACETYLTRANSFERASE"/>
    <property type="match status" value="1"/>
</dbReference>
<keyword evidence="2" id="KW-0808">Transferase</keyword>
<evidence type="ECO:0000259" key="1">
    <source>
        <dbReference type="PROSITE" id="PS51186"/>
    </source>
</evidence>
<feature type="domain" description="N-acetyltransferase" evidence="1">
    <location>
        <begin position="5"/>
        <end position="159"/>
    </location>
</feature>
<dbReference type="InterPro" id="IPR016181">
    <property type="entry name" value="Acyl_CoA_acyltransferase"/>
</dbReference>
<dbReference type="PROSITE" id="PS51186">
    <property type="entry name" value="GNAT"/>
    <property type="match status" value="1"/>
</dbReference>
<dbReference type="EMBL" id="VWPK01000065">
    <property type="protein sequence ID" value="KAA5608883.1"/>
    <property type="molecule type" value="Genomic_DNA"/>
</dbReference>
<dbReference type="RefSeq" id="WP_150044702.1">
    <property type="nucleotide sequence ID" value="NZ_OW485601.1"/>
</dbReference>
<reference evidence="2 3" key="1">
    <citation type="submission" date="2019-09" db="EMBL/GenBank/DDBJ databases">
        <title>Genome sequence of Rhodovastum atsumiense, a diverse member of the Acetobacteraceae family of non-sulfur purple photosynthetic bacteria.</title>
        <authorList>
            <person name="Meyer T."/>
            <person name="Kyndt J."/>
        </authorList>
    </citation>
    <scope>NUCLEOTIDE SEQUENCE [LARGE SCALE GENOMIC DNA]</scope>
    <source>
        <strain evidence="2 3">DSM 21279</strain>
    </source>
</reference>
<dbReference type="OrthoDB" id="9803907at2"/>
<name>A0A5M6IKT4_9PROT</name>